<dbReference type="EMBL" id="JAPZVP010000020">
    <property type="protein sequence ID" value="MDA1362153.1"/>
    <property type="molecule type" value="Genomic_DNA"/>
</dbReference>
<accession>A0A9X3PEP7</accession>
<keyword evidence="2" id="KW-0223">Dioxygenase</keyword>
<dbReference type="GO" id="GO:0005506">
    <property type="term" value="F:iron ion binding"/>
    <property type="evidence" value="ECO:0007669"/>
    <property type="project" value="InterPro"/>
</dbReference>
<dbReference type="Gene3D" id="2.60.120.620">
    <property type="entry name" value="q2cbj1_9rhob like domain"/>
    <property type="match status" value="1"/>
</dbReference>
<dbReference type="GO" id="GO:0051213">
    <property type="term" value="F:dioxygenase activity"/>
    <property type="evidence" value="ECO:0007669"/>
    <property type="project" value="UniProtKB-KW"/>
</dbReference>
<evidence type="ECO:0000313" key="5">
    <source>
        <dbReference type="EMBL" id="MDA1362153.1"/>
    </source>
</evidence>
<evidence type="ECO:0000256" key="3">
    <source>
        <dbReference type="ARBA" id="ARBA00023002"/>
    </source>
</evidence>
<proteinExistence type="predicted"/>
<evidence type="ECO:0000313" key="6">
    <source>
        <dbReference type="Proteomes" id="UP001146067"/>
    </source>
</evidence>
<evidence type="ECO:0000259" key="4">
    <source>
        <dbReference type="SMART" id="SM00702"/>
    </source>
</evidence>
<dbReference type="RefSeq" id="WP_270112202.1">
    <property type="nucleotide sequence ID" value="NZ_JAPZVP010000020.1"/>
</dbReference>
<reference evidence="5" key="1">
    <citation type="submission" date="2022-12" db="EMBL/GenBank/DDBJ databases">
        <title>Gycomyces niveus sp.nov.,a novel actinomycete isolated from soil in Shouguan.</title>
        <authorList>
            <person name="Yang X."/>
        </authorList>
    </citation>
    <scope>NUCLEOTIDE SEQUENCE</scope>
    <source>
        <strain evidence="5">NEAU-A15</strain>
    </source>
</reference>
<gene>
    <name evidence="5" type="ORF">O1R50_21180</name>
</gene>
<keyword evidence="6" id="KW-1185">Reference proteome</keyword>
<dbReference type="AlphaFoldDB" id="A0A9X3PEP7"/>
<organism evidence="5 6">
    <name type="scientific">Glycomyces luteolus</name>
    <dbReference type="NCBI Taxonomy" id="2670330"/>
    <lineage>
        <taxon>Bacteria</taxon>
        <taxon>Bacillati</taxon>
        <taxon>Actinomycetota</taxon>
        <taxon>Actinomycetes</taxon>
        <taxon>Glycomycetales</taxon>
        <taxon>Glycomycetaceae</taxon>
        <taxon>Glycomyces</taxon>
    </lineage>
</organism>
<sequence length="267" mass="29580">MGTTASHDPLFRVVNTDSFRRGDIADLAAGRCVAVKVPGFISQSECDDLLKSLTQAEFESYGAERVYPQVMRFGIAVSDFRKANRLSDGYWDALDASGEIWQQLGMAYDPFAVCRERLGADLPAPVEVGTAGGRAFNPGVFREPNGGFQVHFDDARREFDGDLVDAHLVAQFAFNLYLSVPSLGGETVMWRHLWEPADEEYRLPNSYGYAEDVVREAESVETKPVSCEVLLLNPRYFHAVRPSRGARRISLGFSVGLTDTGQLLTWG</sequence>
<name>A0A9X3PEP7_9ACTN</name>
<comment type="caution">
    <text evidence="5">The sequence shown here is derived from an EMBL/GenBank/DDBJ whole genome shotgun (WGS) entry which is preliminary data.</text>
</comment>
<protein>
    <submittedName>
        <fullName evidence="5">Proline hydroxylase</fullName>
    </submittedName>
</protein>
<evidence type="ECO:0000256" key="2">
    <source>
        <dbReference type="ARBA" id="ARBA00022964"/>
    </source>
</evidence>
<feature type="domain" description="Prolyl 4-hydroxylase alpha subunit" evidence="4">
    <location>
        <begin position="32"/>
        <end position="255"/>
    </location>
</feature>
<dbReference type="GO" id="GO:0031418">
    <property type="term" value="F:L-ascorbic acid binding"/>
    <property type="evidence" value="ECO:0007669"/>
    <property type="project" value="InterPro"/>
</dbReference>
<comment type="cofactor">
    <cofactor evidence="1">
        <name>L-ascorbate</name>
        <dbReference type="ChEBI" id="CHEBI:38290"/>
    </cofactor>
</comment>
<keyword evidence="3" id="KW-0560">Oxidoreductase</keyword>
<dbReference type="GO" id="GO:0016705">
    <property type="term" value="F:oxidoreductase activity, acting on paired donors, with incorporation or reduction of molecular oxygen"/>
    <property type="evidence" value="ECO:0007669"/>
    <property type="project" value="InterPro"/>
</dbReference>
<evidence type="ECO:0000256" key="1">
    <source>
        <dbReference type="ARBA" id="ARBA00001961"/>
    </source>
</evidence>
<dbReference type="InterPro" id="IPR006620">
    <property type="entry name" value="Pro_4_hyd_alph"/>
</dbReference>
<dbReference type="Proteomes" id="UP001146067">
    <property type="component" value="Unassembled WGS sequence"/>
</dbReference>
<dbReference type="SMART" id="SM00702">
    <property type="entry name" value="P4Hc"/>
    <property type="match status" value="1"/>
</dbReference>